<protein>
    <submittedName>
        <fullName evidence="2">Uncharacterized protein</fullName>
    </submittedName>
</protein>
<dbReference type="RefSeq" id="WP_161013843.1">
    <property type="nucleotide sequence ID" value="NZ_WWCK01000003.1"/>
</dbReference>
<keyword evidence="1" id="KW-0472">Membrane</keyword>
<sequence>MAAATDPWSAGLMALGSIANAGKAAPTSANQQSTATFDNSNWNVVIGGGQASNTKTGMPAASQVVGAVAASAGSLLSNPVFIIGVGVALFLALKHK</sequence>
<evidence type="ECO:0000256" key="1">
    <source>
        <dbReference type="SAM" id="Phobius"/>
    </source>
</evidence>
<keyword evidence="1" id="KW-0812">Transmembrane</keyword>
<evidence type="ECO:0000313" key="2">
    <source>
        <dbReference type="EMBL" id="MYM67292.1"/>
    </source>
</evidence>
<organism evidence="2 3">
    <name type="scientific">Duganella rivi</name>
    <dbReference type="NCBI Taxonomy" id="2666083"/>
    <lineage>
        <taxon>Bacteria</taxon>
        <taxon>Pseudomonadati</taxon>
        <taxon>Pseudomonadota</taxon>
        <taxon>Betaproteobacteria</taxon>
        <taxon>Burkholderiales</taxon>
        <taxon>Oxalobacteraceae</taxon>
        <taxon>Telluria group</taxon>
        <taxon>Duganella</taxon>
    </lineage>
</organism>
<dbReference type="AlphaFoldDB" id="A0A7X4GRG4"/>
<keyword evidence="1" id="KW-1133">Transmembrane helix</keyword>
<dbReference type="Proteomes" id="UP000450012">
    <property type="component" value="Unassembled WGS sequence"/>
</dbReference>
<gene>
    <name evidence="2" type="ORF">GTP45_10665</name>
</gene>
<accession>A0A7X4GRG4</accession>
<feature type="transmembrane region" description="Helical" evidence="1">
    <location>
        <begin position="64"/>
        <end position="93"/>
    </location>
</feature>
<evidence type="ECO:0000313" key="3">
    <source>
        <dbReference type="Proteomes" id="UP000450012"/>
    </source>
</evidence>
<name>A0A7X4GRG4_9BURK</name>
<reference evidence="2 3" key="1">
    <citation type="submission" date="2019-12" db="EMBL/GenBank/DDBJ databases">
        <title>Novel species isolated from a subtropical stream in China.</title>
        <authorList>
            <person name="Lu H."/>
        </authorList>
    </citation>
    <scope>NUCLEOTIDE SEQUENCE [LARGE SCALE GENOMIC DNA]</scope>
    <source>
        <strain evidence="2 3">FT55W</strain>
    </source>
</reference>
<dbReference type="EMBL" id="WWCK01000003">
    <property type="protein sequence ID" value="MYM67292.1"/>
    <property type="molecule type" value="Genomic_DNA"/>
</dbReference>
<proteinExistence type="predicted"/>
<comment type="caution">
    <text evidence="2">The sequence shown here is derived from an EMBL/GenBank/DDBJ whole genome shotgun (WGS) entry which is preliminary data.</text>
</comment>
<keyword evidence="3" id="KW-1185">Reference proteome</keyword>